<feature type="zinc finger region" description="C3H1-type" evidence="5">
    <location>
        <begin position="55"/>
        <end position="83"/>
    </location>
</feature>
<feature type="domain" description="C3H1-type" evidence="8">
    <location>
        <begin position="30"/>
        <end position="45"/>
    </location>
</feature>
<feature type="domain" description="C3H1-type" evidence="8">
    <location>
        <begin position="55"/>
        <end position="83"/>
    </location>
</feature>
<feature type="transmembrane region" description="Helical" evidence="7">
    <location>
        <begin position="333"/>
        <end position="354"/>
    </location>
</feature>
<keyword evidence="7" id="KW-0472">Membrane</keyword>
<comment type="caution">
    <text evidence="9">The sequence shown here is derived from an EMBL/GenBank/DDBJ whole genome shotgun (WGS) entry which is preliminary data.</text>
</comment>
<evidence type="ECO:0000256" key="4">
    <source>
        <dbReference type="ARBA" id="ARBA00022833"/>
    </source>
</evidence>
<dbReference type="SUPFAM" id="SSF90229">
    <property type="entry name" value="CCCH zinc finger"/>
    <property type="match status" value="2"/>
</dbReference>
<protein>
    <recommendedName>
        <fullName evidence="8">C3H1-type domain-containing protein</fullName>
    </recommendedName>
</protein>
<dbReference type="GO" id="GO:0008270">
    <property type="term" value="F:zinc ion binding"/>
    <property type="evidence" value="ECO:0007669"/>
    <property type="project" value="UniProtKB-KW"/>
</dbReference>
<sequence length="378" mass="41894">MTDIGPAETPSYGNPNRMHVLANGDIVDCGTCRYGSKCQFAHGEEELRGVLRHPKYKTTRRKAYLSTGKCMYGSRCRFIHTRHPGEEDQRFVNYGSSDLSSTASESDDQETQSEGFSLVNPYGNGLEPIDLSQPFGGFNQPMSLAPLSGLSPPKPEFDSYLSQHSFLDYSFQSSDLEILTCAAAFQVAAVPRLAQQFNALDRRGFFNDAVGSQAFATIRVVIVPLVLSKVKSFPALSTFSQLLCGNTAVSILHSAPIVGAGNFCTAYVTLTTWRLRKYCHEKRIRRHLCFNGLHYYDGSGARSGHLSPWFGSCLHVIVAVPTYQARRLFEHQLYFVMAFSGIIFINVLNAQLLLHVCNAYQKDYSTLLISSSSITKSS</sequence>
<accession>A0AAU9KX40</accession>
<organism evidence="9 10">
    <name type="scientific">Peronospora belbahrii</name>
    <dbReference type="NCBI Taxonomy" id="622444"/>
    <lineage>
        <taxon>Eukaryota</taxon>
        <taxon>Sar</taxon>
        <taxon>Stramenopiles</taxon>
        <taxon>Oomycota</taxon>
        <taxon>Peronosporomycetes</taxon>
        <taxon>Peronosporales</taxon>
        <taxon>Peronosporaceae</taxon>
        <taxon>Peronospora</taxon>
    </lineage>
</organism>
<keyword evidence="2" id="KW-0677">Repeat</keyword>
<proteinExistence type="predicted"/>
<dbReference type="AlphaFoldDB" id="A0AAU9KX40"/>
<dbReference type="EMBL" id="CAKKTJ010000199">
    <property type="protein sequence ID" value="CAH0477905.1"/>
    <property type="molecule type" value="Genomic_DNA"/>
</dbReference>
<keyword evidence="7" id="KW-1133">Transmembrane helix</keyword>
<dbReference type="SMART" id="SM00356">
    <property type="entry name" value="ZnF_C3H1"/>
    <property type="match status" value="2"/>
</dbReference>
<evidence type="ECO:0000256" key="3">
    <source>
        <dbReference type="ARBA" id="ARBA00022771"/>
    </source>
</evidence>
<feature type="zinc finger region" description="C3H1-type" evidence="5">
    <location>
        <begin position="30"/>
        <end position="45"/>
    </location>
</feature>
<name>A0AAU9KX40_9STRA</name>
<reference evidence="9" key="1">
    <citation type="submission" date="2021-11" db="EMBL/GenBank/DDBJ databases">
        <authorList>
            <person name="Islam A."/>
            <person name="Islam S."/>
            <person name="Flora M.S."/>
            <person name="Rahman M."/>
            <person name="Ziaur R.M."/>
            <person name="Epstein J.H."/>
            <person name="Hassan M."/>
            <person name="Klassen M."/>
            <person name="Woodard K."/>
            <person name="Webb A."/>
            <person name="Webby R.J."/>
            <person name="El Zowalaty M.E."/>
        </authorList>
    </citation>
    <scope>NUCLEOTIDE SEQUENCE</scope>
    <source>
        <strain evidence="9">Pbs3</strain>
    </source>
</reference>
<evidence type="ECO:0000256" key="7">
    <source>
        <dbReference type="SAM" id="Phobius"/>
    </source>
</evidence>
<evidence type="ECO:0000256" key="5">
    <source>
        <dbReference type="PROSITE-ProRule" id="PRU00723"/>
    </source>
</evidence>
<feature type="region of interest" description="Disordered" evidence="6">
    <location>
        <begin position="96"/>
        <end position="117"/>
    </location>
</feature>
<dbReference type="Gene3D" id="4.10.1000.10">
    <property type="entry name" value="Zinc finger, CCCH-type"/>
    <property type="match status" value="2"/>
</dbReference>
<dbReference type="Pfam" id="PF00642">
    <property type="entry name" value="zf-CCCH"/>
    <property type="match status" value="1"/>
</dbReference>
<keyword evidence="3 5" id="KW-0863">Zinc-finger</keyword>
<evidence type="ECO:0000259" key="8">
    <source>
        <dbReference type="PROSITE" id="PS50103"/>
    </source>
</evidence>
<dbReference type="GO" id="GO:0003729">
    <property type="term" value="F:mRNA binding"/>
    <property type="evidence" value="ECO:0007669"/>
    <property type="project" value="InterPro"/>
</dbReference>
<evidence type="ECO:0000313" key="9">
    <source>
        <dbReference type="EMBL" id="CAH0477905.1"/>
    </source>
</evidence>
<dbReference type="InterPro" id="IPR036855">
    <property type="entry name" value="Znf_CCCH_sf"/>
</dbReference>
<evidence type="ECO:0000256" key="1">
    <source>
        <dbReference type="ARBA" id="ARBA00022723"/>
    </source>
</evidence>
<dbReference type="Proteomes" id="UP001160483">
    <property type="component" value="Unassembled WGS sequence"/>
</dbReference>
<dbReference type="InterPro" id="IPR000571">
    <property type="entry name" value="Znf_CCCH"/>
</dbReference>
<dbReference type="PANTHER" id="PTHR12547">
    <property type="entry name" value="CCCH ZINC FINGER/TIS11-RELATED"/>
    <property type="match status" value="1"/>
</dbReference>
<dbReference type="PANTHER" id="PTHR12547:SF18">
    <property type="entry name" value="PROTEIN TIS11"/>
    <property type="match status" value="1"/>
</dbReference>
<evidence type="ECO:0000256" key="2">
    <source>
        <dbReference type="ARBA" id="ARBA00022737"/>
    </source>
</evidence>
<keyword evidence="7" id="KW-0812">Transmembrane</keyword>
<dbReference type="InterPro" id="IPR045877">
    <property type="entry name" value="ZFP36-like"/>
</dbReference>
<keyword evidence="1 5" id="KW-0479">Metal-binding</keyword>
<dbReference type="PROSITE" id="PS50103">
    <property type="entry name" value="ZF_C3H1"/>
    <property type="match status" value="2"/>
</dbReference>
<evidence type="ECO:0000313" key="10">
    <source>
        <dbReference type="Proteomes" id="UP001160483"/>
    </source>
</evidence>
<evidence type="ECO:0000256" key="6">
    <source>
        <dbReference type="SAM" id="MobiDB-lite"/>
    </source>
</evidence>
<keyword evidence="4 5" id="KW-0862">Zinc</keyword>
<gene>
    <name evidence="9" type="ORF">PBS003_LOCUS4629</name>
</gene>